<proteinExistence type="predicted"/>
<dbReference type="EMBL" id="JBHRXN010000009">
    <property type="protein sequence ID" value="MFC3531250.1"/>
    <property type="molecule type" value="Genomic_DNA"/>
</dbReference>
<dbReference type="RefSeq" id="WP_386088435.1">
    <property type="nucleotide sequence ID" value="NZ_JBHRXN010000009.1"/>
</dbReference>
<gene>
    <name evidence="1" type="ORF">ACFOLG_03555</name>
</gene>
<dbReference type="InterPro" id="IPR024476">
    <property type="entry name" value="DUF3861"/>
</dbReference>
<keyword evidence="2" id="KW-1185">Reference proteome</keyword>
<dbReference type="Gene3D" id="3.10.20.850">
    <property type="entry name" value="Protein of unknown function DUF3861"/>
    <property type="match status" value="1"/>
</dbReference>
<protein>
    <submittedName>
        <fullName evidence="1">DUF3861 domain-containing protein</fullName>
    </submittedName>
</protein>
<dbReference type="Proteomes" id="UP001595741">
    <property type="component" value="Unassembled WGS sequence"/>
</dbReference>
<organism evidence="1 2">
    <name type="scientific">Vogesella facilis</name>
    <dbReference type="NCBI Taxonomy" id="1655232"/>
    <lineage>
        <taxon>Bacteria</taxon>
        <taxon>Pseudomonadati</taxon>
        <taxon>Pseudomonadota</taxon>
        <taxon>Betaproteobacteria</taxon>
        <taxon>Neisseriales</taxon>
        <taxon>Chromobacteriaceae</taxon>
        <taxon>Vogesella</taxon>
    </lineage>
</organism>
<comment type="caution">
    <text evidence="1">The sequence shown here is derived from an EMBL/GenBank/DDBJ whole genome shotgun (WGS) entry which is preliminary data.</text>
</comment>
<evidence type="ECO:0000313" key="2">
    <source>
        <dbReference type="Proteomes" id="UP001595741"/>
    </source>
</evidence>
<dbReference type="InterPro" id="IPR038194">
    <property type="entry name" value="DUF3861_sf"/>
</dbReference>
<name>A0ABV7RF16_9NEIS</name>
<dbReference type="Pfam" id="PF12977">
    <property type="entry name" value="DUF3861"/>
    <property type="match status" value="1"/>
</dbReference>
<sequence>MKREHRYRVTLEHLASPKADAALHPPLSFETGNHDDVFSIIERSRAKAVFDADAAASLALGLKLFSEVMLKHRGHPVFAELHEPMRAFIGRFKALGHEMDEQAGSAS</sequence>
<evidence type="ECO:0000313" key="1">
    <source>
        <dbReference type="EMBL" id="MFC3531250.1"/>
    </source>
</evidence>
<accession>A0ABV7RF16</accession>
<reference evidence="2" key="1">
    <citation type="journal article" date="2019" name="Int. J. Syst. Evol. Microbiol.">
        <title>The Global Catalogue of Microorganisms (GCM) 10K type strain sequencing project: providing services to taxonomists for standard genome sequencing and annotation.</title>
        <authorList>
            <consortium name="The Broad Institute Genomics Platform"/>
            <consortium name="The Broad Institute Genome Sequencing Center for Infectious Disease"/>
            <person name="Wu L."/>
            <person name="Ma J."/>
        </authorList>
    </citation>
    <scope>NUCLEOTIDE SEQUENCE [LARGE SCALE GENOMIC DNA]</scope>
    <source>
        <strain evidence="2">KCTC 42742</strain>
    </source>
</reference>